<keyword evidence="4 6" id="KW-0472">Membrane</keyword>
<keyword evidence="3 6" id="KW-1133">Transmembrane helix</keyword>
<dbReference type="SUPFAM" id="SSF90123">
    <property type="entry name" value="ABC transporter transmembrane region"/>
    <property type="match status" value="1"/>
</dbReference>
<name>A0AAQ3NSX1_VIGMU</name>
<evidence type="ECO:0000256" key="1">
    <source>
        <dbReference type="ARBA" id="ARBA00004141"/>
    </source>
</evidence>
<evidence type="ECO:0000313" key="7">
    <source>
        <dbReference type="EMBL" id="WVZ14212.1"/>
    </source>
</evidence>
<dbReference type="EMBL" id="CP144697">
    <property type="protein sequence ID" value="WVZ14212.1"/>
    <property type="molecule type" value="Genomic_DNA"/>
</dbReference>
<keyword evidence="8" id="KW-1185">Reference proteome</keyword>
<dbReference type="Proteomes" id="UP001374535">
    <property type="component" value="Chromosome 4"/>
</dbReference>
<gene>
    <name evidence="7" type="ORF">V8G54_011778</name>
</gene>
<evidence type="ECO:0000256" key="5">
    <source>
        <dbReference type="SAM" id="MobiDB-lite"/>
    </source>
</evidence>
<feature type="transmembrane region" description="Helical" evidence="6">
    <location>
        <begin position="44"/>
        <end position="68"/>
    </location>
</feature>
<proteinExistence type="predicted"/>
<dbReference type="Gene3D" id="1.20.1560.10">
    <property type="entry name" value="ABC transporter type 1, transmembrane domain"/>
    <property type="match status" value="1"/>
</dbReference>
<reference evidence="7 8" key="1">
    <citation type="journal article" date="2023" name="Life. Sci Alliance">
        <title>Evolutionary insights into 3D genome organization and epigenetic landscape of Vigna mungo.</title>
        <authorList>
            <person name="Junaid A."/>
            <person name="Singh B."/>
            <person name="Bhatia S."/>
        </authorList>
    </citation>
    <scope>NUCLEOTIDE SEQUENCE [LARGE SCALE GENOMIC DNA]</scope>
    <source>
        <strain evidence="7">Urdbean</strain>
    </source>
</reference>
<dbReference type="PANTHER" id="PTHR24222">
    <property type="entry name" value="ABC TRANSPORTER B FAMILY"/>
    <property type="match status" value="1"/>
</dbReference>
<dbReference type="GO" id="GO:0042626">
    <property type="term" value="F:ATPase-coupled transmembrane transporter activity"/>
    <property type="evidence" value="ECO:0007669"/>
    <property type="project" value="TreeGrafter"/>
</dbReference>
<evidence type="ECO:0000313" key="8">
    <source>
        <dbReference type="Proteomes" id="UP001374535"/>
    </source>
</evidence>
<organism evidence="7 8">
    <name type="scientific">Vigna mungo</name>
    <name type="common">Black gram</name>
    <name type="synonym">Phaseolus mungo</name>
    <dbReference type="NCBI Taxonomy" id="3915"/>
    <lineage>
        <taxon>Eukaryota</taxon>
        <taxon>Viridiplantae</taxon>
        <taxon>Streptophyta</taxon>
        <taxon>Embryophyta</taxon>
        <taxon>Tracheophyta</taxon>
        <taxon>Spermatophyta</taxon>
        <taxon>Magnoliopsida</taxon>
        <taxon>eudicotyledons</taxon>
        <taxon>Gunneridae</taxon>
        <taxon>Pentapetalae</taxon>
        <taxon>rosids</taxon>
        <taxon>fabids</taxon>
        <taxon>Fabales</taxon>
        <taxon>Fabaceae</taxon>
        <taxon>Papilionoideae</taxon>
        <taxon>50 kb inversion clade</taxon>
        <taxon>NPAAA clade</taxon>
        <taxon>indigoferoid/millettioid clade</taxon>
        <taxon>Phaseoleae</taxon>
        <taxon>Vigna</taxon>
    </lineage>
</organism>
<evidence type="ECO:0000256" key="6">
    <source>
        <dbReference type="SAM" id="Phobius"/>
    </source>
</evidence>
<sequence length="121" mass="13187">MSENIDLNGDSERKQDSKRKSKDESAKTIPLYKLFSFADSFDHLLMFVGTVGAIANGISPPLMTLLFGNMINAFAGTKNSNEVVEVSKVIPHESLLLILLIHIGEIGEVVKELLGISEVVT</sequence>
<dbReference type="PANTHER" id="PTHR24222:SF63">
    <property type="entry name" value="ATP BINDING CASSETTE SUBFAMILY B"/>
    <property type="match status" value="1"/>
</dbReference>
<dbReference type="InterPro" id="IPR036640">
    <property type="entry name" value="ABC1_TM_sf"/>
</dbReference>
<dbReference type="InterPro" id="IPR039421">
    <property type="entry name" value="Type_1_exporter"/>
</dbReference>
<protein>
    <submittedName>
        <fullName evidence="7">Uncharacterized protein</fullName>
    </submittedName>
</protein>
<dbReference type="GO" id="GO:0005524">
    <property type="term" value="F:ATP binding"/>
    <property type="evidence" value="ECO:0007669"/>
    <property type="project" value="InterPro"/>
</dbReference>
<dbReference type="GO" id="GO:0005886">
    <property type="term" value="C:plasma membrane"/>
    <property type="evidence" value="ECO:0007669"/>
    <property type="project" value="TreeGrafter"/>
</dbReference>
<keyword evidence="2 6" id="KW-0812">Transmembrane</keyword>
<evidence type="ECO:0000256" key="2">
    <source>
        <dbReference type="ARBA" id="ARBA00022692"/>
    </source>
</evidence>
<accession>A0AAQ3NSX1</accession>
<comment type="subcellular location">
    <subcellularLocation>
        <location evidence="1">Membrane</location>
        <topology evidence="1">Multi-pass membrane protein</topology>
    </subcellularLocation>
</comment>
<feature type="region of interest" description="Disordered" evidence="5">
    <location>
        <begin position="1"/>
        <end position="25"/>
    </location>
</feature>
<dbReference type="AlphaFoldDB" id="A0AAQ3NSX1"/>
<evidence type="ECO:0000256" key="3">
    <source>
        <dbReference type="ARBA" id="ARBA00022989"/>
    </source>
</evidence>
<evidence type="ECO:0000256" key="4">
    <source>
        <dbReference type="ARBA" id="ARBA00023136"/>
    </source>
</evidence>